<dbReference type="GO" id="GO:0005789">
    <property type="term" value="C:endoplasmic reticulum membrane"/>
    <property type="evidence" value="ECO:0007669"/>
    <property type="project" value="UniProtKB-SubCell"/>
</dbReference>
<comment type="catalytic activity">
    <reaction evidence="14">
        <text>an organic molecule + reduced [NADPH--hemoprotein reductase] + O2 = an alcohol + oxidized [NADPH--hemoprotein reductase] + H2O + H(+)</text>
        <dbReference type="Rhea" id="RHEA:17149"/>
        <dbReference type="Rhea" id="RHEA-COMP:11964"/>
        <dbReference type="Rhea" id="RHEA-COMP:11965"/>
        <dbReference type="ChEBI" id="CHEBI:15377"/>
        <dbReference type="ChEBI" id="CHEBI:15378"/>
        <dbReference type="ChEBI" id="CHEBI:15379"/>
        <dbReference type="ChEBI" id="CHEBI:30879"/>
        <dbReference type="ChEBI" id="CHEBI:57618"/>
        <dbReference type="ChEBI" id="CHEBI:58210"/>
        <dbReference type="ChEBI" id="CHEBI:142491"/>
        <dbReference type="EC" id="1.14.14.1"/>
    </reaction>
</comment>
<dbReference type="InterPro" id="IPR036396">
    <property type="entry name" value="Cyt_P450_sf"/>
</dbReference>
<dbReference type="AlphaFoldDB" id="A0A7D5YKA1"/>
<evidence type="ECO:0000256" key="1">
    <source>
        <dbReference type="ARBA" id="ARBA00001971"/>
    </source>
</evidence>
<keyword evidence="12" id="KW-0503">Monooxygenase</keyword>
<evidence type="ECO:0000256" key="14">
    <source>
        <dbReference type="ARBA" id="ARBA00047827"/>
    </source>
</evidence>
<dbReference type="PANTHER" id="PTHR24292:SF45">
    <property type="entry name" value="CYTOCHROME P450 6G1-RELATED"/>
    <property type="match status" value="1"/>
</dbReference>
<dbReference type="Gene3D" id="1.10.630.10">
    <property type="entry name" value="Cytochrome P450"/>
    <property type="match status" value="1"/>
</dbReference>
<dbReference type="EMBL" id="MT386878">
    <property type="protein sequence ID" value="QLI62162.1"/>
    <property type="molecule type" value="mRNA"/>
</dbReference>
<keyword evidence="10" id="KW-0560">Oxidoreductase</keyword>
<dbReference type="EC" id="1.14.14.1" evidence="5"/>
<reference evidence="15" key="1">
    <citation type="journal article" date="2019" name="Sci. Rep.">
        <title>Antennal transcriptome analyses and olfactory protein identification in an important wood-boring moth pest, Streltzoviella insularis (Lepidoptera: Cossidae).</title>
        <authorList>
            <person name="Yang Y"/>
            <person name="Li W"/>
            <person name="Tao J Zong.S."/>
        </authorList>
    </citation>
    <scope>NUCLEOTIDE SEQUENCE</scope>
    <source>
        <tissue evidence="15">Antennae</tissue>
    </source>
</reference>
<evidence type="ECO:0000256" key="9">
    <source>
        <dbReference type="ARBA" id="ARBA00022848"/>
    </source>
</evidence>
<keyword evidence="11" id="KW-0408">Iron</keyword>
<dbReference type="InterPro" id="IPR001128">
    <property type="entry name" value="Cyt_P450"/>
</dbReference>
<dbReference type="GO" id="GO:0016712">
    <property type="term" value="F:oxidoreductase activity, acting on paired donors, with incorporation or reduction of molecular oxygen, reduced flavin or flavoprotein as one donor, and incorporation of one atom of oxygen"/>
    <property type="evidence" value="ECO:0007669"/>
    <property type="project" value="UniProtKB-EC"/>
</dbReference>
<name>A0A7D5YKA1_9NEOP</name>
<comment type="similarity">
    <text evidence="4">Belongs to the cytochrome P450 family.</text>
</comment>
<evidence type="ECO:0000256" key="12">
    <source>
        <dbReference type="ARBA" id="ARBA00023033"/>
    </source>
</evidence>
<evidence type="ECO:0000256" key="10">
    <source>
        <dbReference type="ARBA" id="ARBA00023002"/>
    </source>
</evidence>
<evidence type="ECO:0000256" key="5">
    <source>
        <dbReference type="ARBA" id="ARBA00012109"/>
    </source>
</evidence>
<evidence type="ECO:0000256" key="4">
    <source>
        <dbReference type="ARBA" id="ARBA00010617"/>
    </source>
</evidence>
<evidence type="ECO:0000256" key="2">
    <source>
        <dbReference type="ARBA" id="ARBA00004174"/>
    </source>
</evidence>
<reference evidence="15" key="2">
    <citation type="submission" date="2020-04" db="EMBL/GenBank/DDBJ databases">
        <authorList>
            <person name="Yang Y."/>
        </authorList>
    </citation>
    <scope>NUCLEOTIDE SEQUENCE</scope>
    <source>
        <tissue evidence="15">Antennae</tissue>
    </source>
</reference>
<proteinExistence type="evidence at transcript level"/>
<keyword evidence="7" id="KW-0479">Metal-binding</keyword>
<dbReference type="PANTHER" id="PTHR24292">
    <property type="entry name" value="CYTOCHROME P450"/>
    <property type="match status" value="1"/>
</dbReference>
<dbReference type="InterPro" id="IPR050476">
    <property type="entry name" value="Insect_CytP450_Detox"/>
</dbReference>
<evidence type="ECO:0000256" key="13">
    <source>
        <dbReference type="ARBA" id="ARBA00023136"/>
    </source>
</evidence>
<protein>
    <recommendedName>
        <fullName evidence="5">unspecific monooxygenase</fullName>
        <ecNumber evidence="5">1.14.14.1</ecNumber>
    </recommendedName>
</protein>
<sequence length="140" mass="16237">MKYSWYRGISWSSIFFIPSLVDIFRFKMFPQNTIDSLSKIFRTIVAQRGGYDREKETNNDLLDALLNIKRKADKEGISEDLLIAQAFIFLQGGFDTSSVVLTFATYELAFQPHIQRFSENIQPWVGWTAKRARTIKLTIS</sequence>
<comment type="subcellular location">
    <subcellularLocation>
        <location evidence="3">Endoplasmic reticulum membrane</location>
        <topology evidence="3">Peripheral membrane protein</topology>
    </subcellularLocation>
    <subcellularLocation>
        <location evidence="2">Microsome membrane</location>
        <topology evidence="2">Peripheral membrane protein</topology>
    </subcellularLocation>
</comment>
<keyword evidence="8" id="KW-0256">Endoplasmic reticulum</keyword>
<evidence type="ECO:0000256" key="8">
    <source>
        <dbReference type="ARBA" id="ARBA00022824"/>
    </source>
</evidence>
<dbReference type="GO" id="GO:0020037">
    <property type="term" value="F:heme binding"/>
    <property type="evidence" value="ECO:0007669"/>
    <property type="project" value="InterPro"/>
</dbReference>
<organism evidence="15">
    <name type="scientific">Streltzoviella insularis</name>
    <dbReference type="NCBI Taxonomy" id="1206366"/>
    <lineage>
        <taxon>Eukaryota</taxon>
        <taxon>Metazoa</taxon>
        <taxon>Ecdysozoa</taxon>
        <taxon>Arthropoda</taxon>
        <taxon>Hexapoda</taxon>
        <taxon>Insecta</taxon>
        <taxon>Pterygota</taxon>
        <taxon>Neoptera</taxon>
        <taxon>Endopterygota</taxon>
        <taxon>Lepidoptera</taxon>
        <taxon>Glossata</taxon>
        <taxon>Ditrysia</taxon>
        <taxon>Cossoidea</taxon>
        <taxon>Cossidae</taxon>
        <taxon>Cossinae</taxon>
        <taxon>Streltzoviella</taxon>
    </lineage>
</organism>
<dbReference type="GO" id="GO:0005506">
    <property type="term" value="F:iron ion binding"/>
    <property type="evidence" value="ECO:0007669"/>
    <property type="project" value="InterPro"/>
</dbReference>
<evidence type="ECO:0000256" key="3">
    <source>
        <dbReference type="ARBA" id="ARBA00004406"/>
    </source>
</evidence>
<dbReference type="SUPFAM" id="SSF48264">
    <property type="entry name" value="Cytochrome P450"/>
    <property type="match status" value="1"/>
</dbReference>
<keyword evidence="6" id="KW-0349">Heme</keyword>
<dbReference type="Pfam" id="PF00067">
    <property type="entry name" value="p450"/>
    <property type="match status" value="1"/>
</dbReference>
<accession>A0A7D5YKA1</accession>
<keyword evidence="9" id="KW-0492">Microsome</keyword>
<keyword evidence="13" id="KW-0472">Membrane</keyword>
<evidence type="ECO:0000313" key="15">
    <source>
        <dbReference type="EMBL" id="QLI62162.1"/>
    </source>
</evidence>
<evidence type="ECO:0000256" key="7">
    <source>
        <dbReference type="ARBA" id="ARBA00022723"/>
    </source>
</evidence>
<evidence type="ECO:0000256" key="6">
    <source>
        <dbReference type="ARBA" id="ARBA00022617"/>
    </source>
</evidence>
<evidence type="ECO:0000256" key="11">
    <source>
        <dbReference type="ARBA" id="ARBA00023004"/>
    </source>
</evidence>
<comment type="cofactor">
    <cofactor evidence="1">
        <name>heme</name>
        <dbReference type="ChEBI" id="CHEBI:30413"/>
    </cofactor>
</comment>